<feature type="compositionally biased region" description="Basic and acidic residues" evidence="6">
    <location>
        <begin position="849"/>
        <end position="869"/>
    </location>
</feature>
<evidence type="ECO:0000259" key="8">
    <source>
        <dbReference type="PROSITE" id="PS51194"/>
    </source>
</evidence>
<feature type="short sequence motif" description="Q motif" evidence="5">
    <location>
        <begin position="29"/>
        <end position="57"/>
    </location>
</feature>
<dbReference type="PROSITE" id="PS51195">
    <property type="entry name" value="Q_MOTIF"/>
    <property type="match status" value="1"/>
</dbReference>
<evidence type="ECO:0000256" key="1">
    <source>
        <dbReference type="ARBA" id="ARBA00022741"/>
    </source>
</evidence>
<dbReference type="SUPFAM" id="SSF52540">
    <property type="entry name" value="P-loop containing nucleoside triphosphate hydrolases"/>
    <property type="match status" value="1"/>
</dbReference>
<dbReference type="GO" id="GO:0005524">
    <property type="term" value="F:ATP binding"/>
    <property type="evidence" value="ECO:0007669"/>
    <property type="project" value="UniProtKB-KW"/>
</dbReference>
<evidence type="ECO:0000313" key="10">
    <source>
        <dbReference type="EMBL" id="TNJ27963.1"/>
    </source>
</evidence>
<dbReference type="OrthoDB" id="10261375at2759"/>
<dbReference type="InterPro" id="IPR014014">
    <property type="entry name" value="RNA_helicase_DEAD_Q_motif"/>
</dbReference>
<dbReference type="EMBL" id="VDLU01000003">
    <property type="protein sequence ID" value="TNJ27963.1"/>
    <property type="molecule type" value="Genomic_DNA"/>
</dbReference>
<evidence type="ECO:0000256" key="5">
    <source>
        <dbReference type="PROSITE-ProRule" id="PRU00552"/>
    </source>
</evidence>
<dbReference type="AlphaFoldDB" id="A0A4Z1T1Y8"/>
<evidence type="ECO:0000256" key="2">
    <source>
        <dbReference type="ARBA" id="ARBA00022801"/>
    </source>
</evidence>
<feature type="domain" description="DEAD-box RNA helicase Q" evidence="9">
    <location>
        <begin position="29"/>
        <end position="57"/>
    </location>
</feature>
<dbReference type="SMART" id="SM00487">
    <property type="entry name" value="DEXDc"/>
    <property type="match status" value="1"/>
</dbReference>
<feature type="domain" description="Helicase ATP-binding" evidence="7">
    <location>
        <begin position="60"/>
        <end position="254"/>
    </location>
</feature>
<accession>A0A4Z1T1Y8</accession>
<dbReference type="Gene3D" id="3.40.50.300">
    <property type="entry name" value="P-loop containing nucleotide triphosphate hydrolases"/>
    <property type="match status" value="2"/>
</dbReference>
<dbReference type="PANTHER" id="PTHR47959">
    <property type="entry name" value="ATP-DEPENDENT RNA HELICASE RHLE-RELATED"/>
    <property type="match status" value="1"/>
</dbReference>
<evidence type="ECO:0000313" key="11">
    <source>
        <dbReference type="Proteomes" id="UP000315496"/>
    </source>
</evidence>
<dbReference type="Pfam" id="PF00270">
    <property type="entry name" value="DEAD"/>
    <property type="match status" value="1"/>
</dbReference>
<dbReference type="InterPro" id="IPR027417">
    <property type="entry name" value="P-loop_NTPase"/>
</dbReference>
<evidence type="ECO:0000256" key="4">
    <source>
        <dbReference type="ARBA" id="ARBA00022840"/>
    </source>
</evidence>
<evidence type="ECO:0000256" key="6">
    <source>
        <dbReference type="SAM" id="MobiDB-lite"/>
    </source>
</evidence>
<evidence type="ECO:0000259" key="9">
    <source>
        <dbReference type="PROSITE" id="PS51195"/>
    </source>
</evidence>
<dbReference type="GO" id="GO:0003676">
    <property type="term" value="F:nucleic acid binding"/>
    <property type="evidence" value="ECO:0007669"/>
    <property type="project" value="InterPro"/>
</dbReference>
<keyword evidence="2" id="KW-0378">Hydrolase</keyword>
<dbReference type="InterPro" id="IPR011545">
    <property type="entry name" value="DEAD/DEAH_box_helicase_dom"/>
</dbReference>
<keyword evidence="3 10" id="KW-0347">Helicase</keyword>
<dbReference type="PROSITE" id="PS51194">
    <property type="entry name" value="HELICASE_CTER"/>
    <property type="match status" value="1"/>
</dbReference>
<proteinExistence type="predicted"/>
<sequence length="880" mass="98283">MEDLDYRAVGAFEDGRPTRPKSLGKRSASQFDSLDLAPPVRRGIRALGFSSMTPIQKEAIPAILEGGDVCIVSKTGSGKTAAYGIPLINILLSHKQTVGVRGVVIAPTRELCLQIATVLRKLAKYTDPALRICLLVGGEALDDQFSALAANPDIIVCTPGRFLHHAKLVDNFASLFRTVEYVCFDECDRMFEMGFLQQVGEILALLPSNRTAGRTIEATHSRSFLGYQIILVTATLSESLAHFSSARLQNPVIVHVEREHTLPRELTTQFLYCPTGHKEAALLYLCRDLFPRDWKVLIFVATKHHCDFLGSIFRANEIKCSELYGSLDQKQREAAVASLTAGRTNILISTDVAARGIDLPGLDCVVNYHFPCSGKVFVHRAGRSARAQRYGLCISLIEGDELPYCLDIMLHIGVSFHSCTIDDPGLLSFVEKSKELSKSLMTMECLVGRHATESVMQGLTSLLPSTLLDMIQSDIIKRHNLHGVEIQSSVKVATNAMKQVRSMRPDASSSSAARARNIIANNLIHEYPICIFSRIGSADLSVIRQHAESEHAMQYLASVLNSYRVATTQLEARVVESGGDAASTAMLKMRRLIEKKRMEKSLVQEELKKNQEEIVGASSAPKTRYFMTRTDLDAYTEVGKAALRTREQQNSFCVREMGAVEDKGKFLSAQTLTNEGAIAKPGKLESLITDFLPDDKDALNTILRKRHYERRWDARRGRYENVELKQFAPTISDEHLQKRYPSAERKAFNDSTGQWVSQEKVKDSYKRWKIKMNMRIASGGTQETITDKRAKELLMGQGLGRKRGAIIRSAQARGHLPIKTEPSKVNAAIEQTLRSKERIVKVRADKRIRQQKVRERSEAKGRARPEFRAARMRGKRVGRK</sequence>
<dbReference type="PROSITE" id="PS51192">
    <property type="entry name" value="HELICASE_ATP_BIND_1"/>
    <property type="match status" value="1"/>
</dbReference>
<keyword evidence="4" id="KW-0067">ATP-binding</keyword>
<dbReference type="PANTHER" id="PTHR47959:SF8">
    <property type="entry name" value="RNA HELICASE"/>
    <property type="match status" value="1"/>
</dbReference>
<dbReference type="InterPro" id="IPR001650">
    <property type="entry name" value="Helicase_C-like"/>
</dbReference>
<evidence type="ECO:0000259" key="7">
    <source>
        <dbReference type="PROSITE" id="PS51192"/>
    </source>
</evidence>
<gene>
    <name evidence="10" type="ORF">GMRT_10068</name>
</gene>
<dbReference type="SMART" id="SM00490">
    <property type="entry name" value="HELICc"/>
    <property type="match status" value="1"/>
</dbReference>
<dbReference type="Proteomes" id="UP000315496">
    <property type="component" value="Chromosome 3"/>
</dbReference>
<dbReference type="InterPro" id="IPR014001">
    <property type="entry name" value="Helicase_ATP-bd"/>
</dbReference>
<comment type="caution">
    <text evidence="10">The sequence shown here is derived from an EMBL/GenBank/DDBJ whole genome shotgun (WGS) entry which is preliminary data.</text>
</comment>
<feature type="region of interest" description="Disordered" evidence="6">
    <location>
        <begin position="849"/>
        <end position="880"/>
    </location>
</feature>
<dbReference type="InterPro" id="IPR050079">
    <property type="entry name" value="DEAD_box_RNA_helicase"/>
</dbReference>
<organism evidence="10 11">
    <name type="scientific">Giardia muris</name>
    <dbReference type="NCBI Taxonomy" id="5742"/>
    <lineage>
        <taxon>Eukaryota</taxon>
        <taxon>Metamonada</taxon>
        <taxon>Diplomonadida</taxon>
        <taxon>Hexamitidae</taxon>
        <taxon>Giardiinae</taxon>
        <taxon>Giardia</taxon>
    </lineage>
</organism>
<dbReference type="GO" id="GO:0005829">
    <property type="term" value="C:cytosol"/>
    <property type="evidence" value="ECO:0007669"/>
    <property type="project" value="TreeGrafter"/>
</dbReference>
<dbReference type="VEuPathDB" id="GiardiaDB:GMRT_10068"/>
<feature type="compositionally biased region" description="Basic residues" evidence="6">
    <location>
        <begin position="870"/>
        <end position="880"/>
    </location>
</feature>
<dbReference type="CDD" id="cd18787">
    <property type="entry name" value="SF2_C_DEAD"/>
    <property type="match status" value="1"/>
</dbReference>
<dbReference type="Pfam" id="PF00271">
    <property type="entry name" value="Helicase_C"/>
    <property type="match status" value="1"/>
</dbReference>
<protein>
    <submittedName>
        <fullName evidence="10">ATP-dependent RNA helicase</fullName>
    </submittedName>
</protein>
<reference evidence="10 11" key="1">
    <citation type="submission" date="2019-05" db="EMBL/GenBank/DDBJ databases">
        <title>The compact genome of Giardia muris reveals important steps in the evolution of intestinal protozoan parasites.</title>
        <authorList>
            <person name="Xu F."/>
            <person name="Jimenez-Gonzalez A."/>
            <person name="Einarsson E."/>
            <person name="Astvaldsson A."/>
            <person name="Peirasmaki D."/>
            <person name="Eckmann L."/>
            <person name="Andersson J.O."/>
            <person name="Svard S.G."/>
            <person name="Jerlstrom-Hultqvist J."/>
        </authorList>
    </citation>
    <scope>NUCLEOTIDE SEQUENCE [LARGE SCALE GENOMIC DNA]</scope>
    <source>
        <strain evidence="10 11">Roberts-Thomson</strain>
    </source>
</reference>
<keyword evidence="11" id="KW-1185">Reference proteome</keyword>
<dbReference type="GO" id="GO:0016787">
    <property type="term" value="F:hydrolase activity"/>
    <property type="evidence" value="ECO:0007669"/>
    <property type="project" value="UniProtKB-KW"/>
</dbReference>
<feature type="domain" description="Helicase C-terminal" evidence="8">
    <location>
        <begin position="277"/>
        <end position="427"/>
    </location>
</feature>
<dbReference type="GO" id="GO:0003724">
    <property type="term" value="F:RNA helicase activity"/>
    <property type="evidence" value="ECO:0007669"/>
    <property type="project" value="InterPro"/>
</dbReference>
<keyword evidence="1" id="KW-0547">Nucleotide-binding</keyword>
<evidence type="ECO:0000256" key="3">
    <source>
        <dbReference type="ARBA" id="ARBA00022806"/>
    </source>
</evidence>
<name>A0A4Z1T1Y8_GIAMU</name>